<dbReference type="AlphaFoldDB" id="A0A5J4RX74"/>
<feature type="non-terminal residue" evidence="8">
    <location>
        <position position="1"/>
    </location>
</feature>
<dbReference type="GO" id="GO:0030596">
    <property type="term" value="F:alpha-L-rhamnosidase activity"/>
    <property type="evidence" value="ECO:0007669"/>
    <property type="project" value="UniProtKB-EC"/>
</dbReference>
<dbReference type="InterPro" id="IPR035398">
    <property type="entry name" value="Bac_rhamnosid_C"/>
</dbReference>
<proteinExistence type="predicted"/>
<dbReference type="EMBL" id="SNRY01000670">
    <property type="protein sequence ID" value="KAA6337795.1"/>
    <property type="molecule type" value="Genomic_DNA"/>
</dbReference>
<dbReference type="Pfam" id="PF08531">
    <property type="entry name" value="Bac_rhamnosid_N"/>
    <property type="match status" value="1"/>
</dbReference>
<dbReference type="InterPro" id="IPR016007">
    <property type="entry name" value="Alpha_rhamnosid"/>
</dbReference>
<dbReference type="PIRSF" id="PIRSF010631">
    <property type="entry name" value="A-rhamnsds"/>
    <property type="match status" value="1"/>
</dbReference>
<evidence type="ECO:0000313" key="8">
    <source>
        <dbReference type="EMBL" id="KAA6337795.1"/>
    </source>
</evidence>
<sequence length="670" mass="75910">NGWYNHQSTAVWYFDLATWRERPAFCMDVRITYEDGSVETIVTEDNWKTTLSPVIFNSIYTAEHYDARLEQPGWNQPGFDDSTWKKSFYRSAPSQQIVAQQLHPIRNVEKVKAKDLTKVNDRTYIYNLGRNIAGVSQLRVKGEAGTEIRLKHSEIRRPDGTLYMNNIEEHYRPTDDSDPFQTDIFILSGKGEEVFMPRFNYKGFQYVEVTCSQPITLTQDNLTGWFMHSDVPPIGQVETSNPIINRIWWATNNAYLSNLFGYPTDCPQREKNGWTGDANIAIETGLYNFDGITVYEKWLADHRDEQQPNGVLPNIIPTSGWGYDWANGLDWTSTIAIIPWQIYLFYGDSRLLADCYENIKRYLDHVAELYPSGLTDWGLGDWIPVKSKTPVEFTSSIYYYVDATILANAARLFGKNDDAVRYASLAKKIKDAFNNRYLDKETGIYGQGVQTELSTALKWGIVPDELKAKVTANLVKRVAADNNHVDVGLLGSKAILNALSENGYADLAFTLASQETYPSWGYWMVHDNASTLYEEWTAIGEAKESSLNHIMFGEISAWFYKALGGIHPDPAQPGFKNTLLKPNFVAGLNHASVTFQSPYGTIESRWERKKKNVVYHVTIPANATADFYLPSGYKTGTIKLANGKAIALTETGKDVYKLVSGSYKLELTKQ</sequence>
<dbReference type="InterPro" id="IPR008902">
    <property type="entry name" value="Rhamnosid_concanavalin"/>
</dbReference>
<feature type="domain" description="Alpha-L-rhamnosidase six-hairpin glycosidase" evidence="6">
    <location>
        <begin position="234"/>
        <end position="562"/>
    </location>
</feature>
<dbReference type="InterPro" id="IPR008928">
    <property type="entry name" value="6-hairpin_glycosidase_sf"/>
</dbReference>
<dbReference type="EC" id="3.2.1.40" evidence="2"/>
<dbReference type="InterPro" id="IPR013737">
    <property type="entry name" value="Bac_rhamnosid_N"/>
</dbReference>
<dbReference type="Gene3D" id="2.60.420.10">
    <property type="entry name" value="Maltose phosphorylase, domain 3"/>
    <property type="match status" value="1"/>
</dbReference>
<organism evidence="8">
    <name type="scientific">termite gut metagenome</name>
    <dbReference type="NCBI Taxonomy" id="433724"/>
    <lineage>
        <taxon>unclassified sequences</taxon>
        <taxon>metagenomes</taxon>
        <taxon>organismal metagenomes</taxon>
    </lineage>
</organism>
<dbReference type="Pfam" id="PF05592">
    <property type="entry name" value="Bac_rhamnosid"/>
    <property type="match status" value="1"/>
</dbReference>
<dbReference type="PANTHER" id="PTHR33307">
    <property type="entry name" value="ALPHA-RHAMNOSIDASE (EUROFUNG)"/>
    <property type="match status" value="1"/>
</dbReference>
<dbReference type="Pfam" id="PF17389">
    <property type="entry name" value="Bac_rhamnosid6H"/>
    <property type="match status" value="1"/>
</dbReference>
<dbReference type="Pfam" id="PF17390">
    <property type="entry name" value="Bac_rhamnosid_C"/>
    <property type="match status" value="1"/>
</dbReference>
<comment type="catalytic activity">
    <reaction evidence="1">
        <text>Hydrolysis of terminal non-reducing alpha-L-rhamnose residues in alpha-L-rhamnosides.</text>
        <dbReference type="EC" id="3.2.1.40"/>
    </reaction>
</comment>
<gene>
    <name evidence="8" type="ORF">EZS27_014155</name>
</gene>
<keyword evidence="3" id="KW-0378">Hydrolase</keyword>
<evidence type="ECO:0000256" key="3">
    <source>
        <dbReference type="ARBA" id="ARBA00022801"/>
    </source>
</evidence>
<reference evidence="8" key="1">
    <citation type="submission" date="2019-03" db="EMBL/GenBank/DDBJ databases">
        <title>Single cell metagenomics reveals metabolic interactions within the superorganism composed of flagellate Streblomastix strix and complex community of Bacteroidetes bacteria on its surface.</title>
        <authorList>
            <person name="Treitli S.C."/>
            <person name="Kolisko M."/>
            <person name="Husnik F."/>
            <person name="Keeling P."/>
            <person name="Hampl V."/>
        </authorList>
    </citation>
    <scope>NUCLEOTIDE SEQUENCE</scope>
    <source>
        <strain evidence="8">STM</strain>
    </source>
</reference>
<feature type="domain" description="Alpha-L-rhamnosidase concanavalin-like" evidence="4">
    <location>
        <begin position="118"/>
        <end position="228"/>
    </location>
</feature>
<comment type="caution">
    <text evidence="8">The sequence shown here is derived from an EMBL/GenBank/DDBJ whole genome shotgun (WGS) entry which is preliminary data.</text>
</comment>
<name>A0A5J4RX74_9ZZZZ</name>
<accession>A0A5J4RX74</accession>
<dbReference type="Gene3D" id="2.60.120.260">
    <property type="entry name" value="Galactose-binding domain-like"/>
    <property type="match status" value="2"/>
</dbReference>
<protein>
    <recommendedName>
        <fullName evidence="2">alpha-L-rhamnosidase</fullName>
        <ecNumber evidence="2">3.2.1.40</ecNumber>
    </recommendedName>
</protein>
<dbReference type="GO" id="GO:0005975">
    <property type="term" value="P:carbohydrate metabolic process"/>
    <property type="evidence" value="ECO:0007669"/>
    <property type="project" value="InterPro"/>
</dbReference>
<dbReference type="InterPro" id="IPR012341">
    <property type="entry name" value="6hp_glycosidase-like_sf"/>
</dbReference>
<evidence type="ECO:0000259" key="4">
    <source>
        <dbReference type="Pfam" id="PF05592"/>
    </source>
</evidence>
<dbReference type="SUPFAM" id="SSF48208">
    <property type="entry name" value="Six-hairpin glycosidases"/>
    <property type="match status" value="1"/>
</dbReference>
<evidence type="ECO:0000259" key="6">
    <source>
        <dbReference type="Pfam" id="PF17389"/>
    </source>
</evidence>
<feature type="domain" description="Alpha-L-rhamnosidase C-terminal" evidence="7">
    <location>
        <begin position="565"/>
        <end position="634"/>
    </location>
</feature>
<dbReference type="PANTHER" id="PTHR33307:SF6">
    <property type="entry name" value="ALPHA-RHAMNOSIDASE (EUROFUNG)-RELATED"/>
    <property type="match status" value="1"/>
</dbReference>
<evidence type="ECO:0000256" key="1">
    <source>
        <dbReference type="ARBA" id="ARBA00001445"/>
    </source>
</evidence>
<dbReference type="InterPro" id="IPR035396">
    <property type="entry name" value="Bac_rhamnosid6H"/>
</dbReference>
<dbReference type="Gene3D" id="1.50.10.10">
    <property type="match status" value="1"/>
</dbReference>
<feature type="domain" description="Bacterial alpha-L-rhamnosidase N-terminal" evidence="5">
    <location>
        <begin position="1"/>
        <end position="109"/>
    </location>
</feature>
<evidence type="ECO:0000256" key="2">
    <source>
        <dbReference type="ARBA" id="ARBA00012652"/>
    </source>
</evidence>
<evidence type="ECO:0000259" key="7">
    <source>
        <dbReference type="Pfam" id="PF17390"/>
    </source>
</evidence>
<evidence type="ECO:0000259" key="5">
    <source>
        <dbReference type="Pfam" id="PF08531"/>
    </source>
</evidence>